<keyword evidence="3" id="KW-1185">Reference proteome</keyword>
<evidence type="ECO:0000313" key="2">
    <source>
        <dbReference type="EMBL" id="OLT58238.1"/>
    </source>
</evidence>
<gene>
    <name evidence="2" type="ORF">BJP37_03420</name>
</gene>
<dbReference type="InterPro" id="IPR002686">
    <property type="entry name" value="Transposase_17"/>
</dbReference>
<dbReference type="PANTHER" id="PTHR34322">
    <property type="entry name" value="TRANSPOSASE, Y1_TNP DOMAIN-CONTAINING"/>
    <property type="match status" value="1"/>
</dbReference>
<dbReference type="SUPFAM" id="SSF143422">
    <property type="entry name" value="Transposase IS200-like"/>
    <property type="match status" value="1"/>
</dbReference>
<dbReference type="EMBL" id="MKZS01000001">
    <property type="protein sequence ID" value="OLT58238.1"/>
    <property type="molecule type" value="Genomic_DNA"/>
</dbReference>
<dbReference type="Proteomes" id="UP000186657">
    <property type="component" value="Unassembled WGS sequence"/>
</dbReference>
<dbReference type="Pfam" id="PF01797">
    <property type="entry name" value="Y1_Tnp"/>
    <property type="match status" value="1"/>
</dbReference>
<reference evidence="2 3" key="1">
    <citation type="submission" date="2016-10" db="EMBL/GenBank/DDBJ databases">
        <title>Comparative genomics uncovers the prolific and rare metabolic potential of the cyanobacterial genus Moorea.</title>
        <authorList>
            <person name="Leao T."/>
            <person name="Castelao G."/>
            <person name="Korobeynikov A."/>
            <person name="Monroe E.A."/>
            <person name="Podell S."/>
            <person name="Glukhov E."/>
            <person name="Allen E."/>
            <person name="Gerwick W.H."/>
            <person name="Gerwick L."/>
        </authorList>
    </citation>
    <scope>NUCLEOTIDE SEQUENCE [LARGE SCALE GENOMIC DNA]</scope>
    <source>
        <strain evidence="2 3">PNG5-198</strain>
    </source>
</reference>
<dbReference type="InterPro" id="IPR036515">
    <property type="entry name" value="Transposase_17_sf"/>
</dbReference>
<dbReference type="Gene3D" id="3.30.70.1290">
    <property type="entry name" value="Transposase IS200-like"/>
    <property type="match status" value="1"/>
</dbReference>
<sequence>MPRLPRNFKDGYSYHITTRCNNREFKLSQRVCREVFLYAIKKALLKYDFKLGLCIMSNHVHYLIEPVCGADLPKIMHFLNWYTAMCFNRMLKRTGHFWEKRYYADGFPPTDRDRALNTLRYIHGNPKAARMRQSFFYDFSNYGSYERLTSDGLTQWHPAFLQLGNSLDECARKYKGFCDRYKPKKKTPTRCHWGSRLLAGVSSTEHLSKKSYKGKKRSVACQVTEDPEVARVSGQFIAANRPPTTDKQDF</sequence>
<dbReference type="GO" id="GO:0006313">
    <property type="term" value="P:DNA transposition"/>
    <property type="evidence" value="ECO:0007669"/>
    <property type="project" value="InterPro"/>
</dbReference>
<dbReference type="PANTHER" id="PTHR34322:SF2">
    <property type="entry name" value="TRANSPOSASE IS200-LIKE DOMAIN-CONTAINING PROTEIN"/>
    <property type="match status" value="1"/>
</dbReference>
<dbReference type="GO" id="GO:0004803">
    <property type="term" value="F:transposase activity"/>
    <property type="evidence" value="ECO:0007669"/>
    <property type="project" value="InterPro"/>
</dbReference>
<comment type="caution">
    <text evidence="2">The sequence shown here is derived from an EMBL/GenBank/DDBJ whole genome shotgun (WGS) entry which is preliminary data.</text>
</comment>
<evidence type="ECO:0000313" key="3">
    <source>
        <dbReference type="Proteomes" id="UP000186657"/>
    </source>
</evidence>
<evidence type="ECO:0000259" key="1">
    <source>
        <dbReference type="SMART" id="SM01321"/>
    </source>
</evidence>
<feature type="domain" description="Transposase IS200-like" evidence="1">
    <location>
        <begin position="9"/>
        <end position="125"/>
    </location>
</feature>
<dbReference type="AlphaFoldDB" id="A0A1U7MX06"/>
<dbReference type="RefSeq" id="WP_075896533.1">
    <property type="nucleotide sequence ID" value="NZ_MKZS01000001.1"/>
</dbReference>
<organism evidence="2 3">
    <name type="scientific">Moorena bouillonii PNG</name>
    <dbReference type="NCBI Taxonomy" id="568701"/>
    <lineage>
        <taxon>Bacteria</taxon>
        <taxon>Bacillati</taxon>
        <taxon>Cyanobacteriota</taxon>
        <taxon>Cyanophyceae</taxon>
        <taxon>Coleofasciculales</taxon>
        <taxon>Coleofasciculaceae</taxon>
        <taxon>Moorena</taxon>
    </lineage>
</organism>
<accession>A0A1U7MX06</accession>
<protein>
    <submittedName>
        <fullName evidence="2">Transposase</fullName>
    </submittedName>
</protein>
<dbReference type="SMART" id="SM01321">
    <property type="entry name" value="Y1_Tnp"/>
    <property type="match status" value="1"/>
</dbReference>
<name>A0A1U7MX06_9CYAN</name>
<proteinExistence type="predicted"/>
<dbReference type="GO" id="GO:0003677">
    <property type="term" value="F:DNA binding"/>
    <property type="evidence" value="ECO:0007669"/>
    <property type="project" value="InterPro"/>
</dbReference>